<feature type="transmembrane region" description="Helical" evidence="1">
    <location>
        <begin position="176"/>
        <end position="194"/>
    </location>
</feature>
<feature type="transmembrane region" description="Helical" evidence="1">
    <location>
        <begin position="26"/>
        <end position="49"/>
    </location>
</feature>
<evidence type="ECO:0000256" key="1">
    <source>
        <dbReference type="SAM" id="Phobius"/>
    </source>
</evidence>
<evidence type="ECO:0000313" key="2">
    <source>
        <dbReference type="EMBL" id="SHN66300.1"/>
    </source>
</evidence>
<reference evidence="2 3" key="1">
    <citation type="submission" date="2016-12" db="EMBL/GenBank/DDBJ databases">
        <authorList>
            <person name="Song W.-J."/>
            <person name="Kurnit D.M."/>
        </authorList>
    </citation>
    <scope>NUCLEOTIDE SEQUENCE [LARGE SCALE GENOMIC DNA]</scope>
    <source>
        <strain evidence="2 3">CGMCC 1.10808</strain>
    </source>
</reference>
<evidence type="ECO:0000313" key="3">
    <source>
        <dbReference type="Proteomes" id="UP000184066"/>
    </source>
</evidence>
<keyword evidence="1" id="KW-1133">Transmembrane helix</keyword>
<organism evidence="2 3">
    <name type="scientific">Oceanicella actignis</name>
    <dbReference type="NCBI Taxonomy" id="1189325"/>
    <lineage>
        <taxon>Bacteria</taxon>
        <taxon>Pseudomonadati</taxon>
        <taxon>Pseudomonadota</taxon>
        <taxon>Alphaproteobacteria</taxon>
        <taxon>Rhodobacterales</taxon>
        <taxon>Paracoccaceae</taxon>
        <taxon>Oceanicella</taxon>
    </lineage>
</organism>
<keyword evidence="1" id="KW-0812">Transmembrane</keyword>
<protein>
    <recommendedName>
        <fullName evidence="4">Cobalamin biosynthesis protein CobQ</fullName>
    </recommendedName>
</protein>
<dbReference type="EMBL" id="FRDL01000004">
    <property type="protein sequence ID" value="SHN66300.1"/>
    <property type="molecule type" value="Genomic_DNA"/>
</dbReference>
<dbReference type="STRING" id="1189325.SAMN04488119_104244"/>
<gene>
    <name evidence="2" type="ORF">SAMN05216200_104244</name>
</gene>
<dbReference type="RefSeq" id="WP_072747194.1">
    <property type="nucleotide sequence ID" value="NZ_FOHL01000004.1"/>
</dbReference>
<evidence type="ECO:0008006" key="4">
    <source>
        <dbReference type="Google" id="ProtNLM"/>
    </source>
</evidence>
<proteinExistence type="predicted"/>
<feature type="transmembrane region" description="Helical" evidence="1">
    <location>
        <begin position="145"/>
        <end position="164"/>
    </location>
</feature>
<keyword evidence="3" id="KW-1185">Reference proteome</keyword>
<sequence>MHTPAHMIFAAAALARPPRRADPGGALRNLAALVGGFAPDLSLYVMVAWQRFAVGHDWRRIFEHDYRDAFWQGIFAIDNSIPLWSALLIAGLALERRALAVFAAAGLLHLAFDLPLHNSDARPHFWPVSDWVFHSPVSYWEPSRFGWLVAPIEVAACAALSALLWRRFRSAGARALILAGMAAQAAPYVAFAALSGG</sequence>
<keyword evidence="1" id="KW-0472">Membrane</keyword>
<feature type="transmembrane region" description="Helical" evidence="1">
    <location>
        <begin position="98"/>
        <end position="116"/>
    </location>
</feature>
<feature type="transmembrane region" description="Helical" evidence="1">
    <location>
        <begin position="69"/>
        <end position="91"/>
    </location>
</feature>
<dbReference type="Proteomes" id="UP000184066">
    <property type="component" value="Unassembled WGS sequence"/>
</dbReference>
<accession>A0A1M7T6C6</accession>
<name>A0A1M7T6C6_9RHOB</name>
<dbReference type="AlphaFoldDB" id="A0A1M7T6C6"/>